<dbReference type="AlphaFoldDB" id="A0A9Q0IIF4"/>
<name>A0A9Q0IIF4_9TELE</name>
<dbReference type="EMBL" id="JANIIK010000048">
    <property type="protein sequence ID" value="KAJ3599173.1"/>
    <property type="molecule type" value="Genomic_DNA"/>
</dbReference>
<organism evidence="2 3">
    <name type="scientific">Muraenolepis orangiensis</name>
    <name type="common">Patagonian moray cod</name>
    <dbReference type="NCBI Taxonomy" id="630683"/>
    <lineage>
        <taxon>Eukaryota</taxon>
        <taxon>Metazoa</taxon>
        <taxon>Chordata</taxon>
        <taxon>Craniata</taxon>
        <taxon>Vertebrata</taxon>
        <taxon>Euteleostomi</taxon>
        <taxon>Actinopterygii</taxon>
        <taxon>Neopterygii</taxon>
        <taxon>Teleostei</taxon>
        <taxon>Neoteleostei</taxon>
        <taxon>Acanthomorphata</taxon>
        <taxon>Zeiogadaria</taxon>
        <taxon>Gadariae</taxon>
        <taxon>Gadiformes</taxon>
        <taxon>Muraenolepidoidei</taxon>
        <taxon>Muraenolepididae</taxon>
        <taxon>Muraenolepis</taxon>
    </lineage>
</organism>
<feature type="region of interest" description="Disordered" evidence="1">
    <location>
        <begin position="52"/>
        <end position="72"/>
    </location>
</feature>
<feature type="non-terminal residue" evidence="2">
    <location>
        <position position="72"/>
    </location>
</feature>
<sequence length="72" mass="7581">MTTLSSSSSLSSSSKAAALEARIRPGVSGLLMMGTGIAWLLMEEERLLEECTPNRHSEGPAVTTHKLPAAPD</sequence>
<evidence type="ECO:0000313" key="3">
    <source>
        <dbReference type="Proteomes" id="UP001148018"/>
    </source>
</evidence>
<dbReference type="Proteomes" id="UP001148018">
    <property type="component" value="Unassembled WGS sequence"/>
</dbReference>
<accession>A0A9Q0IIF4</accession>
<reference evidence="2" key="1">
    <citation type="submission" date="2022-07" db="EMBL/GenBank/DDBJ databases">
        <title>Chromosome-level genome of Muraenolepis orangiensis.</title>
        <authorList>
            <person name="Kim J."/>
        </authorList>
    </citation>
    <scope>NUCLEOTIDE SEQUENCE</scope>
    <source>
        <strain evidence="2">KU_S4_2022</strain>
        <tissue evidence="2">Muscle</tissue>
    </source>
</reference>
<protein>
    <submittedName>
        <fullName evidence="2">Uncharacterized protein</fullName>
    </submittedName>
</protein>
<gene>
    <name evidence="2" type="ORF">NHX12_033136</name>
</gene>
<evidence type="ECO:0000256" key="1">
    <source>
        <dbReference type="SAM" id="MobiDB-lite"/>
    </source>
</evidence>
<evidence type="ECO:0000313" key="2">
    <source>
        <dbReference type="EMBL" id="KAJ3599173.1"/>
    </source>
</evidence>
<proteinExistence type="predicted"/>
<comment type="caution">
    <text evidence="2">The sequence shown here is derived from an EMBL/GenBank/DDBJ whole genome shotgun (WGS) entry which is preliminary data.</text>
</comment>
<keyword evidence="3" id="KW-1185">Reference proteome</keyword>